<dbReference type="Proteomes" id="UP000651010">
    <property type="component" value="Unassembled WGS sequence"/>
</dbReference>
<protein>
    <submittedName>
        <fullName evidence="3">YciI family protein</fullName>
    </submittedName>
</protein>
<name>A0ABR9GAY0_9GAMM</name>
<dbReference type="NCBIfam" id="NF008473">
    <property type="entry name" value="PRK11370.1"/>
    <property type="match status" value="1"/>
</dbReference>
<evidence type="ECO:0000313" key="4">
    <source>
        <dbReference type="Proteomes" id="UP000651010"/>
    </source>
</evidence>
<dbReference type="SUPFAM" id="SSF54909">
    <property type="entry name" value="Dimeric alpha+beta barrel"/>
    <property type="match status" value="1"/>
</dbReference>
<dbReference type="EMBL" id="JACZZA010000007">
    <property type="protein sequence ID" value="MBE1161202.1"/>
    <property type="molecule type" value="Genomic_DNA"/>
</dbReference>
<evidence type="ECO:0000256" key="1">
    <source>
        <dbReference type="ARBA" id="ARBA00007689"/>
    </source>
</evidence>
<dbReference type="PANTHER" id="PTHR33606:SF3">
    <property type="entry name" value="PROTEIN YCII"/>
    <property type="match status" value="1"/>
</dbReference>
<organism evidence="3 4">
    <name type="scientific">Dyella acidiphila</name>
    <dbReference type="NCBI Taxonomy" id="2775866"/>
    <lineage>
        <taxon>Bacteria</taxon>
        <taxon>Pseudomonadati</taxon>
        <taxon>Pseudomonadota</taxon>
        <taxon>Gammaproteobacteria</taxon>
        <taxon>Lysobacterales</taxon>
        <taxon>Rhodanobacteraceae</taxon>
        <taxon>Dyella</taxon>
    </lineage>
</organism>
<evidence type="ECO:0000313" key="3">
    <source>
        <dbReference type="EMBL" id="MBE1161202.1"/>
    </source>
</evidence>
<dbReference type="InterPro" id="IPR005545">
    <property type="entry name" value="YCII"/>
</dbReference>
<proteinExistence type="inferred from homology"/>
<evidence type="ECO:0000259" key="2">
    <source>
        <dbReference type="Pfam" id="PF03795"/>
    </source>
</evidence>
<reference evidence="3 4" key="1">
    <citation type="submission" date="2020-09" db="EMBL/GenBank/DDBJ databases">
        <title>Dyella sp. 7MK23 isolated from forest soil.</title>
        <authorList>
            <person name="Fu J."/>
        </authorList>
    </citation>
    <scope>NUCLEOTIDE SEQUENCE [LARGE SCALE GENOMIC DNA]</scope>
    <source>
        <strain evidence="3 4">7MK23</strain>
    </source>
</reference>
<feature type="domain" description="YCII-related" evidence="2">
    <location>
        <begin position="1"/>
        <end position="95"/>
    </location>
</feature>
<dbReference type="InterPro" id="IPR011008">
    <property type="entry name" value="Dimeric_a/b-barrel"/>
</dbReference>
<dbReference type="InterPro" id="IPR051807">
    <property type="entry name" value="Sec-metab_biosynth-assoc"/>
</dbReference>
<dbReference type="RefSeq" id="WP_192556176.1">
    <property type="nucleotide sequence ID" value="NZ_JACZZA010000007.1"/>
</dbReference>
<keyword evidence="4" id="KW-1185">Reference proteome</keyword>
<dbReference type="PANTHER" id="PTHR33606">
    <property type="entry name" value="PROTEIN YCII"/>
    <property type="match status" value="1"/>
</dbReference>
<dbReference type="Gene3D" id="3.30.70.1060">
    <property type="entry name" value="Dimeric alpha+beta barrel"/>
    <property type="match status" value="1"/>
</dbReference>
<comment type="similarity">
    <text evidence="1">Belongs to the YciI family.</text>
</comment>
<gene>
    <name evidence="3" type="ORF">IGX34_12510</name>
</gene>
<comment type="caution">
    <text evidence="3">The sequence shown here is derived from an EMBL/GenBank/DDBJ whole genome shotgun (WGS) entry which is preliminary data.</text>
</comment>
<dbReference type="Pfam" id="PF03795">
    <property type="entry name" value="YCII"/>
    <property type="match status" value="1"/>
</dbReference>
<sequence>MWYAIIGTDQPDSLDRRMAARGAHLARLEALQGQGRLLLAGPFPAIDAEQPGPAGFTGSLIVAQFASLAEAEQWAKADPYVEADVYANVSVKPFRKVLPA</sequence>
<accession>A0ABR9GAY0</accession>